<dbReference type="Proteomes" id="UP000236592">
    <property type="component" value="Chromosome"/>
</dbReference>
<dbReference type="InterPro" id="IPR047951">
    <property type="entry name" value="Transpos_ISL3"/>
</dbReference>
<name>A0A2I7SJ59_9FLAO</name>
<dbReference type="PANTHER" id="PTHR33498">
    <property type="entry name" value="TRANSPOSASE FOR INSERTION SEQUENCE ELEMENT IS1557"/>
    <property type="match status" value="1"/>
</dbReference>
<dbReference type="OrthoDB" id="2110692at2"/>
<dbReference type="EMBL" id="CP025938">
    <property type="protein sequence ID" value="AUS05919.1"/>
    <property type="molecule type" value="Genomic_DNA"/>
</dbReference>
<evidence type="ECO:0000259" key="1">
    <source>
        <dbReference type="Pfam" id="PF01610"/>
    </source>
</evidence>
<sequence length="327" mass="37952">MDNNNTSTQTIANLYGLDGKKLQRQYRDYLSEFKDWEYLEQSTKWLVYPQNIGKRLSIDEIALSQGELYTVVTNKKAKGRAGSIVAIISGTKSEEVIKYLKKIPEGKRRLVEEITLVMAGGMKLIAKKSFPRAVQVIDRFHVQQLASDAVQDIRVKYRWQALELENEAIKTAKNNNYQYLAEVFSNGDTRKQLLARSRYLLFKSPDKWTSSQKERAGILFKQYPMIKEAYDLSNQLRVIYNTCTDKNIAMTKLALWYNQIENSGFKSFRVVMNTISLNYRGILNYFDNRSTNAAAESFNAKIKAFRQQLRGVRNKEFFLFRLAQIYA</sequence>
<dbReference type="PANTHER" id="PTHR33498:SF1">
    <property type="entry name" value="TRANSPOSASE FOR INSERTION SEQUENCE ELEMENT IS1557"/>
    <property type="match status" value="1"/>
</dbReference>
<protein>
    <submittedName>
        <fullName evidence="2">DDE transposase</fullName>
    </submittedName>
</protein>
<dbReference type="InterPro" id="IPR002560">
    <property type="entry name" value="Transposase_DDE"/>
</dbReference>
<evidence type="ECO:0000313" key="3">
    <source>
        <dbReference type="Proteomes" id="UP000236592"/>
    </source>
</evidence>
<feature type="domain" description="Transposase IS204/IS1001/IS1096/IS1165 DDE" evidence="1">
    <location>
        <begin position="56"/>
        <end position="321"/>
    </location>
</feature>
<accession>A0A2I7SJ59</accession>
<gene>
    <name evidence="2" type="ORF">C1A40_10850</name>
</gene>
<dbReference type="KEGG" id="taj:C1A40_10850"/>
<reference evidence="3" key="1">
    <citation type="submission" date="2018-01" db="EMBL/GenBank/DDBJ databases">
        <title>Complete genome of Tamlana sp. UJ94.</title>
        <authorList>
            <person name="Jung J."/>
            <person name="Chung D."/>
            <person name="Bae S.S."/>
            <person name="Baek K."/>
        </authorList>
    </citation>
    <scope>NUCLEOTIDE SEQUENCE [LARGE SCALE GENOMIC DNA]</scope>
    <source>
        <strain evidence="3">UJ94</strain>
    </source>
</reference>
<proteinExistence type="predicted"/>
<evidence type="ECO:0000313" key="2">
    <source>
        <dbReference type="EMBL" id="AUS05919.1"/>
    </source>
</evidence>
<keyword evidence="3" id="KW-1185">Reference proteome</keyword>
<organism evidence="2 3">
    <name type="scientific">Pseudotamlana carrageenivorans</name>
    <dbReference type="NCBI Taxonomy" id="2069432"/>
    <lineage>
        <taxon>Bacteria</taxon>
        <taxon>Pseudomonadati</taxon>
        <taxon>Bacteroidota</taxon>
        <taxon>Flavobacteriia</taxon>
        <taxon>Flavobacteriales</taxon>
        <taxon>Flavobacteriaceae</taxon>
        <taxon>Pseudotamlana</taxon>
    </lineage>
</organism>
<dbReference type="AlphaFoldDB" id="A0A2I7SJ59"/>
<dbReference type="Pfam" id="PF01610">
    <property type="entry name" value="DDE_Tnp_ISL3"/>
    <property type="match status" value="1"/>
</dbReference>